<evidence type="ECO:0000256" key="16">
    <source>
        <dbReference type="SAM" id="MobiDB-lite"/>
    </source>
</evidence>
<dbReference type="InterPro" id="IPR036445">
    <property type="entry name" value="GPCR_2_extracell_dom_sf"/>
</dbReference>
<reference evidence="22 23" key="1">
    <citation type="submission" date="2020-04" db="EMBL/GenBank/DDBJ databases">
        <authorList>
            <person name="Alioto T."/>
            <person name="Alioto T."/>
            <person name="Gomez Garrido J."/>
        </authorList>
    </citation>
    <scope>NUCLEOTIDE SEQUENCE [LARGE SCALE GENOMIC DNA]</scope>
</reference>
<feature type="compositionally biased region" description="Low complexity" evidence="16">
    <location>
        <begin position="1015"/>
        <end position="1027"/>
    </location>
</feature>
<keyword evidence="8" id="KW-0677">Repeat</keyword>
<evidence type="ECO:0000313" key="23">
    <source>
        <dbReference type="Proteomes" id="UP000494165"/>
    </source>
</evidence>
<name>A0A8S1D5X4_9INSE</name>
<comment type="similarity">
    <text evidence="2">Belongs to the G-protein coupled receptor 2 family. LN-TM7 subfamily.</text>
</comment>
<keyword evidence="9 17" id="KW-1133">Transmembrane helix</keyword>
<feature type="compositionally biased region" description="Polar residues" evidence="16">
    <location>
        <begin position="966"/>
        <end position="997"/>
    </location>
</feature>
<evidence type="ECO:0000256" key="8">
    <source>
        <dbReference type="ARBA" id="ARBA00022737"/>
    </source>
</evidence>
<evidence type="ECO:0000259" key="20">
    <source>
        <dbReference type="PROSITE" id="PS50228"/>
    </source>
</evidence>
<comment type="subcellular location">
    <subcellularLocation>
        <location evidence="1">Cell membrane</location>
        <topology evidence="1">Multi-pass membrane protein</topology>
    </subcellularLocation>
</comment>
<dbReference type="Gene3D" id="1.20.1070.10">
    <property type="entry name" value="Rhodopsin 7-helix transmembrane proteins"/>
    <property type="match status" value="1"/>
</dbReference>
<evidence type="ECO:0000256" key="11">
    <source>
        <dbReference type="ARBA" id="ARBA00023136"/>
    </source>
</evidence>
<evidence type="ECO:0000259" key="19">
    <source>
        <dbReference type="PROSITE" id="PS50227"/>
    </source>
</evidence>
<dbReference type="InterPro" id="IPR001879">
    <property type="entry name" value="GPCR_2_extracellular_dom"/>
</dbReference>
<feature type="transmembrane region" description="Helical" evidence="17">
    <location>
        <begin position="832"/>
        <end position="855"/>
    </location>
</feature>
<dbReference type="Gene3D" id="2.60.120.740">
    <property type="match status" value="1"/>
</dbReference>
<feature type="transmembrane region" description="Helical" evidence="17">
    <location>
        <begin position="792"/>
        <end position="812"/>
    </location>
</feature>
<feature type="region of interest" description="Disordered" evidence="16">
    <location>
        <begin position="1146"/>
        <end position="1200"/>
    </location>
</feature>
<proteinExistence type="inferred from homology"/>
<feature type="domain" description="G-protein coupled receptors family 2 profile 2" evidence="21">
    <location>
        <begin position="688"/>
        <end position="933"/>
    </location>
</feature>
<feature type="compositionally biased region" description="Low complexity" evidence="16">
    <location>
        <begin position="239"/>
        <end position="249"/>
    </location>
</feature>
<sequence length="1291" mass="142634">MFGDRNVEFSNVARRAVPSAPSLLSPPVSDVCPQFLAGSTRCSARSRHLAERAKYDVAYECEGSILTINCPEGQHINLIRANYGRFSITLCNDNGNTDWSVNCMSSRSLRVLYTKCNLQSNCSVAVNDEVFGGDPCPGTLKYVEVQYSCAVGTRKYLEAHYQCLAAESTSTTLRPSPPWLITSQPSVWSTAKLPSLRPLPKAAADTTTSTAVAAAVTTPVVPFIETGDEYEEPPVDSGPPVVTQPPQQVPVAPEVVTTTTTTTTAAPPSTTQSTRRQTHPTTVAPERKQPQAPIWETDLLQFCAPATARNINWNWTQVGDTAVQPCPGGTTGQARWRCIYIQELNQIGRATWEPGTPDLSECRSVWVSNLESSIKEGDNIISIAEDLSLVTINKMLYGGDLMTTSKIIKKMAHKINLDVQSFPDQRQREALVSELLHKVVLTSSNLLDDSQQSSWKDLNYNEQMRIATALMTGLEENAFLLANTMVVEKTVDEKVKNVLVSVRVLETRNVGAEQFPSPYTSDEWLNNIGWLELPRGALLENSESGLVRLVFMAFDRLEEILQPKSSSLAAAHEESTAVSIGEETSANGGMPSTSLINSKIISASLSKGRHIQLSEPVRMCLKHIKTENVSNPSCVFWDYTMSAWSSEGCEVESTNRTHTECKCDHLTNFAILMDVHETLLAPTHEAYLRILTYIGCAISIIFLLLTIITFQFFRNLKSDRTTIHKNLCFCLLIGEIVFLAGIGQTDKHILCGIVAAILHYTFLSAFAWMFLEGYQLYVMLVEVFDAEKPRIKWYYIIGYGAPLIIVLVSGIVDFDGYGTDRYCWLTTENYFIWSFVGPVIAVILANLVFLSMAVYKMCRHSSTSVPVKTKEHARLASVRSWLRGAIALVFLLGLTWTFGLLFLNKETAIMAYVFTILNSLQGLFIFVFHCAQNEKVQKEIKRFIKRNSWLQCCCCSGGSGKEQSSGFFAGSNGTPSAPNSHSTDSSALSPHGNSKISFKSYHGRVDSEAEESPRSLNTTTLTSMSNLRGGGGNNNKDGGGTLRRGIDYGVGNDYSGQDLVVTPAANIIDPSKVILAAELDYGRAEQLGTLTRAQQAEVRTPTHLVPHLLHHQIAAQHHYLTHGGRKKGYLRAASPWNHTYTEIRDGLHLRGGRPPSEDDPVYEEIERGGAGTEIQVSDMSDEDGRRQSDMSRQSSRSYSDHRPLIASSAVTFDALWRHNLKEQQQLDAELMRRVQRQMSPGFVYPDASARTVAFLEGETVVCHLQPDSAAAVDPYNPYSARTVVLSPYSEC</sequence>
<evidence type="ECO:0000313" key="22">
    <source>
        <dbReference type="EMBL" id="CAB3379152.1"/>
    </source>
</evidence>
<dbReference type="PROSITE" id="PS50227">
    <property type="entry name" value="G_PROTEIN_RECEP_F2_3"/>
    <property type="match status" value="1"/>
</dbReference>
<feature type="transmembrane region" description="Helical" evidence="17">
    <location>
        <begin position="909"/>
        <end position="931"/>
    </location>
</feature>
<dbReference type="Gene3D" id="2.60.220.50">
    <property type="match status" value="1"/>
</dbReference>
<evidence type="ECO:0000256" key="3">
    <source>
        <dbReference type="ARBA" id="ARBA00022475"/>
    </source>
</evidence>
<dbReference type="InterPro" id="IPR057244">
    <property type="entry name" value="GAIN_B"/>
</dbReference>
<dbReference type="PROSITE" id="PS00650">
    <property type="entry name" value="G_PROTEIN_RECEP_F2_2"/>
    <property type="match status" value="1"/>
</dbReference>
<keyword evidence="10" id="KW-0297">G-protein coupled receptor</keyword>
<dbReference type="InterPro" id="IPR017983">
    <property type="entry name" value="GPCR_2_secretin-like_CS"/>
</dbReference>
<dbReference type="EMBL" id="CADEPI010000179">
    <property type="protein sequence ID" value="CAB3379152.1"/>
    <property type="molecule type" value="Genomic_DNA"/>
</dbReference>
<feature type="region of interest" description="Disordered" evidence="16">
    <location>
        <begin position="966"/>
        <end position="1040"/>
    </location>
</feature>
<dbReference type="InterPro" id="IPR000832">
    <property type="entry name" value="GPCR_2_secretin-like"/>
</dbReference>
<evidence type="ECO:0000256" key="12">
    <source>
        <dbReference type="ARBA" id="ARBA00023157"/>
    </source>
</evidence>
<evidence type="ECO:0000256" key="17">
    <source>
        <dbReference type="SAM" id="Phobius"/>
    </source>
</evidence>
<dbReference type="InterPro" id="IPR000203">
    <property type="entry name" value="GPS"/>
</dbReference>
<dbReference type="Gene3D" id="1.25.40.610">
    <property type="match status" value="1"/>
</dbReference>
<dbReference type="SUPFAM" id="SSF81321">
    <property type="entry name" value="Family A G protein-coupled receptor-like"/>
    <property type="match status" value="1"/>
</dbReference>
<evidence type="ECO:0000256" key="14">
    <source>
        <dbReference type="ARBA" id="ARBA00023180"/>
    </source>
</evidence>
<dbReference type="Pfam" id="PF16489">
    <property type="entry name" value="GAIN"/>
    <property type="match status" value="1"/>
</dbReference>
<dbReference type="FunFam" id="2.60.120.740:FF:000001">
    <property type="entry name" value="Adhesion G protein-coupled receptor L2"/>
    <property type="match status" value="1"/>
</dbReference>
<feature type="domain" description="GAIN-B" evidence="18">
    <location>
        <begin position="489"/>
        <end position="679"/>
    </location>
</feature>
<feature type="transmembrane region" description="Helical" evidence="17">
    <location>
        <begin position="725"/>
        <end position="743"/>
    </location>
</feature>
<dbReference type="PRINTS" id="PR01694">
    <property type="entry name" value="BAIPRECURSOR"/>
</dbReference>
<dbReference type="Pfam" id="PF01825">
    <property type="entry name" value="GPS"/>
    <property type="match status" value="1"/>
</dbReference>
<feature type="transmembrane region" description="Helical" evidence="17">
    <location>
        <begin position="880"/>
        <end position="903"/>
    </location>
</feature>
<dbReference type="GO" id="GO:0030246">
    <property type="term" value="F:carbohydrate binding"/>
    <property type="evidence" value="ECO:0007669"/>
    <property type="project" value="UniProtKB-KW"/>
</dbReference>
<evidence type="ECO:0008006" key="24">
    <source>
        <dbReference type="Google" id="ProtNLM"/>
    </source>
</evidence>
<dbReference type="PRINTS" id="PR00249">
    <property type="entry name" value="GPCRSECRETIN"/>
</dbReference>
<feature type="region of interest" description="Disordered" evidence="16">
    <location>
        <begin position="258"/>
        <end position="290"/>
    </location>
</feature>
<accession>A0A8S1D5X4</accession>
<dbReference type="InterPro" id="IPR008077">
    <property type="entry name" value="GPCR_2_brain_angio_inhib"/>
</dbReference>
<dbReference type="PROSITE" id="PS50261">
    <property type="entry name" value="G_PROTEIN_RECEP_F2_4"/>
    <property type="match status" value="1"/>
</dbReference>
<dbReference type="PANTHER" id="PTHR12011">
    <property type="entry name" value="ADHESION G-PROTEIN COUPLED RECEPTOR"/>
    <property type="match status" value="1"/>
</dbReference>
<dbReference type="PANTHER" id="PTHR12011:SF347">
    <property type="entry name" value="FI21270P1-RELATED"/>
    <property type="match status" value="1"/>
</dbReference>
<evidence type="ECO:0000256" key="4">
    <source>
        <dbReference type="ARBA" id="ARBA00022553"/>
    </source>
</evidence>
<dbReference type="GO" id="GO:0004930">
    <property type="term" value="F:G protein-coupled receptor activity"/>
    <property type="evidence" value="ECO:0007669"/>
    <property type="project" value="UniProtKB-KW"/>
</dbReference>
<feature type="compositionally biased region" description="Basic and acidic residues" evidence="16">
    <location>
        <begin position="1003"/>
        <end position="1013"/>
    </location>
</feature>
<evidence type="ECO:0000256" key="9">
    <source>
        <dbReference type="ARBA" id="ARBA00022989"/>
    </source>
</evidence>
<dbReference type="GO" id="GO:0005886">
    <property type="term" value="C:plasma membrane"/>
    <property type="evidence" value="ECO:0007669"/>
    <property type="project" value="UniProtKB-SubCell"/>
</dbReference>
<dbReference type="InterPro" id="IPR017981">
    <property type="entry name" value="GPCR_2-like_7TM"/>
</dbReference>
<dbReference type="Gene3D" id="4.10.1240.10">
    <property type="entry name" value="GPCR, family 2, extracellular hormone receptor domain"/>
    <property type="match status" value="1"/>
</dbReference>
<dbReference type="PROSITE" id="PS50228">
    <property type="entry name" value="SUEL_LECTIN"/>
    <property type="match status" value="1"/>
</dbReference>
<keyword evidence="12" id="KW-1015">Disulfide bond</keyword>
<keyword evidence="4" id="KW-0597">Phosphoprotein</keyword>
<dbReference type="Proteomes" id="UP000494165">
    <property type="component" value="Unassembled WGS sequence"/>
</dbReference>
<evidence type="ECO:0000256" key="1">
    <source>
        <dbReference type="ARBA" id="ARBA00004651"/>
    </source>
</evidence>
<keyword evidence="11 17" id="KW-0472">Membrane</keyword>
<evidence type="ECO:0000259" key="21">
    <source>
        <dbReference type="PROSITE" id="PS50261"/>
    </source>
</evidence>
<evidence type="ECO:0000256" key="6">
    <source>
        <dbReference type="ARBA" id="ARBA00022729"/>
    </source>
</evidence>
<dbReference type="OrthoDB" id="1100386at2759"/>
<evidence type="ECO:0000256" key="10">
    <source>
        <dbReference type="ARBA" id="ARBA00023040"/>
    </source>
</evidence>
<dbReference type="InterPro" id="IPR043159">
    <property type="entry name" value="Lectin_gal-bd_sf"/>
</dbReference>
<gene>
    <name evidence="22" type="ORF">CLODIP_2_CD01973</name>
</gene>
<dbReference type="InterPro" id="IPR032471">
    <property type="entry name" value="AGRL2-4_GAIN_subdom_A"/>
</dbReference>
<organism evidence="22 23">
    <name type="scientific">Cloeon dipterum</name>
    <dbReference type="NCBI Taxonomy" id="197152"/>
    <lineage>
        <taxon>Eukaryota</taxon>
        <taxon>Metazoa</taxon>
        <taxon>Ecdysozoa</taxon>
        <taxon>Arthropoda</taxon>
        <taxon>Hexapoda</taxon>
        <taxon>Insecta</taxon>
        <taxon>Pterygota</taxon>
        <taxon>Palaeoptera</taxon>
        <taxon>Ephemeroptera</taxon>
        <taxon>Pisciforma</taxon>
        <taxon>Baetidae</taxon>
        <taxon>Cloeon</taxon>
    </lineage>
</organism>
<dbReference type="CDD" id="cd22830">
    <property type="entry name" value="Gal_Rha_Lectin_dCirl"/>
    <property type="match status" value="1"/>
</dbReference>
<keyword evidence="3" id="KW-1003">Cell membrane</keyword>
<comment type="caution">
    <text evidence="22">The sequence shown here is derived from an EMBL/GenBank/DDBJ whole genome shotgun (WGS) entry which is preliminary data.</text>
</comment>
<dbReference type="InterPro" id="IPR046338">
    <property type="entry name" value="GAIN_dom_sf"/>
</dbReference>
<dbReference type="FunFam" id="1.20.1070.10:FF:000200">
    <property type="entry name" value="Adhesion G protein-coupled receptor L3"/>
    <property type="match status" value="1"/>
</dbReference>
<dbReference type="SMART" id="SM00303">
    <property type="entry name" value="GPS"/>
    <property type="match status" value="1"/>
</dbReference>
<evidence type="ECO:0000256" key="2">
    <source>
        <dbReference type="ARBA" id="ARBA00010933"/>
    </source>
</evidence>
<feature type="domain" description="G-protein coupled receptors family 2 profile 1" evidence="19">
    <location>
        <begin position="302"/>
        <end position="366"/>
    </location>
</feature>
<keyword evidence="14" id="KW-0325">Glycoprotein</keyword>
<protein>
    <recommendedName>
        <fullName evidence="24">Latrophilin Cirl</fullName>
    </recommendedName>
</protein>
<evidence type="ECO:0000256" key="7">
    <source>
        <dbReference type="ARBA" id="ARBA00022734"/>
    </source>
</evidence>
<keyword evidence="7" id="KW-0430">Lectin</keyword>
<dbReference type="InterPro" id="IPR000922">
    <property type="entry name" value="Lectin_gal-bd_dom"/>
</dbReference>
<feature type="transmembrane region" description="Helical" evidence="17">
    <location>
        <begin position="749"/>
        <end position="771"/>
    </location>
</feature>
<feature type="domain" description="SUEL-type lectin" evidence="20">
    <location>
        <begin position="60"/>
        <end position="150"/>
    </location>
</feature>
<dbReference type="PROSITE" id="PS50221">
    <property type="entry name" value="GAIN_B"/>
    <property type="match status" value="1"/>
</dbReference>
<keyword evidence="5 17" id="KW-0812">Transmembrane</keyword>
<evidence type="ECO:0000256" key="13">
    <source>
        <dbReference type="ARBA" id="ARBA00023170"/>
    </source>
</evidence>
<evidence type="ECO:0000259" key="18">
    <source>
        <dbReference type="PROSITE" id="PS50221"/>
    </source>
</evidence>
<keyword evidence="23" id="KW-1185">Reference proteome</keyword>
<dbReference type="CDD" id="cd15440">
    <property type="entry name" value="7tmB2_latrophilin-like_invertebrate"/>
    <property type="match status" value="1"/>
</dbReference>
<keyword evidence="13" id="KW-0675">Receptor</keyword>
<evidence type="ECO:0000256" key="5">
    <source>
        <dbReference type="ARBA" id="ARBA00022692"/>
    </source>
</evidence>
<dbReference type="InterPro" id="IPR048072">
    <property type="entry name" value="7tmB2_latrophilin-like"/>
</dbReference>
<feature type="transmembrane region" description="Helical" evidence="17">
    <location>
        <begin position="690"/>
        <end position="713"/>
    </location>
</feature>
<keyword evidence="15" id="KW-0807">Transducer</keyword>
<feature type="compositionally biased region" description="Gly residues" evidence="16">
    <location>
        <begin position="1028"/>
        <end position="1040"/>
    </location>
</feature>
<feature type="region of interest" description="Disordered" evidence="16">
    <location>
        <begin position="230"/>
        <end position="249"/>
    </location>
</feature>
<feature type="compositionally biased region" description="Low complexity" evidence="16">
    <location>
        <begin position="258"/>
        <end position="274"/>
    </location>
</feature>
<evidence type="ECO:0000256" key="15">
    <source>
        <dbReference type="ARBA" id="ARBA00023224"/>
    </source>
</evidence>
<dbReference type="Pfam" id="PF02140">
    <property type="entry name" value="SUEL_Lectin"/>
    <property type="match status" value="1"/>
</dbReference>
<dbReference type="GO" id="GO:0007166">
    <property type="term" value="P:cell surface receptor signaling pathway"/>
    <property type="evidence" value="ECO:0007669"/>
    <property type="project" value="InterPro"/>
</dbReference>
<keyword evidence="6" id="KW-0732">Signal</keyword>
<dbReference type="Pfam" id="PF00002">
    <property type="entry name" value="7tm_2"/>
    <property type="match status" value="1"/>
</dbReference>